<feature type="domain" description="Cas6b C-terminal" evidence="1">
    <location>
        <begin position="110"/>
        <end position="218"/>
    </location>
</feature>
<dbReference type="Pfam" id="PF17955">
    <property type="entry name" value="Cas6b_N"/>
    <property type="match status" value="1"/>
</dbReference>
<evidence type="ECO:0000259" key="1">
    <source>
        <dbReference type="Pfam" id="PF17262"/>
    </source>
</evidence>
<protein>
    <submittedName>
        <fullName evidence="3">CRISPR-associated endonuclease Cas6</fullName>
    </submittedName>
</protein>
<evidence type="ECO:0000313" key="3">
    <source>
        <dbReference type="EMBL" id="MET6996925.1"/>
    </source>
</evidence>
<dbReference type="Proteomes" id="UP001549749">
    <property type="component" value="Unassembled WGS sequence"/>
</dbReference>
<comment type="caution">
    <text evidence="3">The sequence shown here is derived from an EMBL/GenBank/DDBJ whole genome shotgun (WGS) entry which is preliminary data.</text>
</comment>
<organism evidence="3 4">
    <name type="scientific">Chitinophaga defluvii</name>
    <dbReference type="NCBI Taxonomy" id="3163343"/>
    <lineage>
        <taxon>Bacteria</taxon>
        <taxon>Pseudomonadati</taxon>
        <taxon>Bacteroidota</taxon>
        <taxon>Chitinophagia</taxon>
        <taxon>Chitinophagales</taxon>
        <taxon>Chitinophagaceae</taxon>
        <taxon>Chitinophaga</taxon>
    </lineage>
</organism>
<evidence type="ECO:0000313" key="4">
    <source>
        <dbReference type="Proteomes" id="UP001549749"/>
    </source>
</evidence>
<accession>A0ABV2T2V0</accession>
<keyword evidence="3" id="KW-0378">Hydrolase</keyword>
<sequence>MAIQLHQTIIRFPEIRLATREADKLRGYFGNLFKEQSPLLHNHLESGETLYRYPMVQYKVLQGVPVLMGINEGADLLTQLFIKIRNIDIDGRNYPVLEKNIESKQVTTGLSDDLHAYRFETAWMALNQKNYADYLKEDEQQQARHLKAILIGNMLSFCKAIDYQVAGNILANLKITGTKETQFKQNAMLLFEASFVTNMLLPDNIGLGKQTARGFGSVLSA</sequence>
<dbReference type="GO" id="GO:0004519">
    <property type="term" value="F:endonuclease activity"/>
    <property type="evidence" value="ECO:0007669"/>
    <property type="project" value="UniProtKB-KW"/>
</dbReference>
<name>A0ABV2T2V0_9BACT</name>
<dbReference type="InterPro" id="IPR041528">
    <property type="entry name" value="Cas6b_N"/>
</dbReference>
<proteinExistence type="predicted"/>
<gene>
    <name evidence="3" type="ORF">ABR189_06080</name>
</gene>
<dbReference type="InterPro" id="IPR020209">
    <property type="entry name" value="Cas6b_C"/>
</dbReference>
<keyword evidence="3" id="KW-0255">Endonuclease</keyword>
<dbReference type="RefSeq" id="WP_354659566.1">
    <property type="nucleotide sequence ID" value="NZ_JBEXAC010000001.1"/>
</dbReference>
<feature type="domain" description="Cas6b N-terminal" evidence="2">
    <location>
        <begin position="7"/>
        <end position="106"/>
    </location>
</feature>
<keyword evidence="3" id="KW-0540">Nuclease</keyword>
<keyword evidence="4" id="KW-1185">Reference proteome</keyword>
<dbReference type="Pfam" id="PF17262">
    <property type="entry name" value="Cas6b_C"/>
    <property type="match status" value="1"/>
</dbReference>
<dbReference type="EMBL" id="JBEXAC010000001">
    <property type="protein sequence ID" value="MET6996925.1"/>
    <property type="molecule type" value="Genomic_DNA"/>
</dbReference>
<reference evidence="3 4" key="1">
    <citation type="submission" date="2024-06" db="EMBL/GenBank/DDBJ databases">
        <title>Chitinophaga defluvii sp. nov., isolated from municipal sewage.</title>
        <authorList>
            <person name="Zhang L."/>
        </authorList>
    </citation>
    <scope>NUCLEOTIDE SEQUENCE [LARGE SCALE GENOMIC DNA]</scope>
    <source>
        <strain evidence="3 4">H8</strain>
    </source>
</reference>
<evidence type="ECO:0000259" key="2">
    <source>
        <dbReference type="Pfam" id="PF17955"/>
    </source>
</evidence>